<feature type="compositionally biased region" description="Polar residues" evidence="8">
    <location>
        <begin position="249"/>
        <end position="262"/>
    </location>
</feature>
<feature type="compositionally biased region" description="Pro residues" evidence="8">
    <location>
        <begin position="40"/>
        <end position="49"/>
    </location>
</feature>
<feature type="compositionally biased region" description="Basic residues" evidence="8">
    <location>
        <begin position="1"/>
        <end position="13"/>
    </location>
</feature>
<proteinExistence type="inferred from homology"/>
<feature type="compositionally biased region" description="Basic and acidic residues" evidence="8">
    <location>
        <begin position="364"/>
        <end position="385"/>
    </location>
</feature>
<dbReference type="GO" id="GO:0061617">
    <property type="term" value="C:MICOS complex"/>
    <property type="evidence" value="ECO:0007669"/>
    <property type="project" value="TreeGrafter"/>
</dbReference>
<evidence type="ECO:0000256" key="3">
    <source>
        <dbReference type="ARBA" id="ARBA00022692"/>
    </source>
</evidence>
<evidence type="ECO:0000256" key="6">
    <source>
        <dbReference type="ARBA" id="ARBA00023128"/>
    </source>
</evidence>
<dbReference type="AlphaFoldDB" id="A0AAW1R261"/>
<dbReference type="PANTHER" id="PTHR15415">
    <property type="entry name" value="MITOFILIN"/>
    <property type="match status" value="1"/>
</dbReference>
<dbReference type="PANTHER" id="PTHR15415:SF7">
    <property type="entry name" value="MICOS COMPLEX SUBUNIT MIC60"/>
    <property type="match status" value="1"/>
</dbReference>
<name>A0AAW1R261_9CHLO</name>
<feature type="compositionally biased region" description="Basic and acidic residues" evidence="8">
    <location>
        <begin position="219"/>
        <end position="228"/>
    </location>
</feature>
<feature type="compositionally biased region" description="Polar residues" evidence="8">
    <location>
        <begin position="171"/>
        <end position="180"/>
    </location>
</feature>
<comment type="caution">
    <text evidence="9">The sequence shown here is derived from an EMBL/GenBank/DDBJ whole genome shotgun (WGS) entry which is preliminary data.</text>
</comment>
<keyword evidence="5" id="KW-1133">Transmembrane helix</keyword>
<evidence type="ECO:0000256" key="7">
    <source>
        <dbReference type="ARBA" id="ARBA00023136"/>
    </source>
</evidence>
<evidence type="ECO:0000256" key="4">
    <source>
        <dbReference type="ARBA" id="ARBA00022792"/>
    </source>
</evidence>
<keyword evidence="3" id="KW-0812">Transmembrane</keyword>
<evidence type="ECO:0000313" key="10">
    <source>
        <dbReference type="Proteomes" id="UP001438707"/>
    </source>
</evidence>
<feature type="compositionally biased region" description="Low complexity" evidence="8">
    <location>
        <begin position="263"/>
        <end position="273"/>
    </location>
</feature>
<keyword evidence="4" id="KW-0999">Mitochondrion inner membrane</keyword>
<feature type="compositionally biased region" description="Basic and acidic residues" evidence="8">
    <location>
        <begin position="320"/>
        <end position="342"/>
    </location>
</feature>
<dbReference type="Proteomes" id="UP001438707">
    <property type="component" value="Unassembled WGS sequence"/>
</dbReference>
<feature type="compositionally biased region" description="Low complexity" evidence="8">
    <location>
        <begin position="544"/>
        <end position="554"/>
    </location>
</feature>
<dbReference type="InterPro" id="IPR019133">
    <property type="entry name" value="MIC60"/>
</dbReference>
<sequence length="787" mass="84360">MRAARSKSIRLSKKVYDQARNGYATQGPKGPAHPSSSNTPPAPAPPPPRPAEKFAKPESAAPTASPPPGNPQPSRGVSPLWWLGGLAAVGALYAVNVSLPQQQVAHTKQTADEFEISPGQHALQQEEPGPLSSTPQEPLAPHDAPTADQETSSVTGQPLGPHEVFTDQEGQDQAAQARSHSTFHEDELAMTSSHGGSHGQPSTEHDPQHTASGGHRRHDPSSHRDHIVMTDGSILSSLSSVLRPDSHEGGSQQSPHETSQHASSDATNGSSSSKGTQSPAAGVDVHGLDRAHDSGIEAAVSVDPTPMTDLLNEALTGEMLHPEHPGHEHTTLDDPPRAHESSSGHTGEAEPSSRAASDQGYEASDARADADNESREDGGGEDKPKRQWVPPIWSRLPETGALLRGGPAGPDEAEQQEMEELAEESEAIRQHIALACQQLGIHEDLTPNGLLSHAEAMQHFDGRHWHSLRAQHRQAQSDARVLADALQQALSTHQEEMELAQDQGRRDGDQWREQLEDARQDFKAIVQEATDRRRQRDRDHEQELSQLQQQMSQEAADAAEMERVQRHEALDEVRLKLDALQQAFDQRSSERQISHAAHAVSAHTFELESALASGRPFQQELASLKQVASEDPLLQAILRSLPSNFAVQGLDTRAELQARWPGVARSARRNGYMEPGKAGFLSTALARIATALKMNEAGLPLSDSAPEGRQEQPSKSANIDASLARAEEALVAGDLSAAADRLEDAVKGTAAAVLIGPWARSARGRAAVELSTALLQTHAAALAASLS</sequence>
<keyword evidence="7" id="KW-0472">Membrane</keyword>
<comment type="similarity">
    <text evidence="2">Belongs to the MICOS complex subunit Mic60 family.</text>
</comment>
<dbReference type="GO" id="GO:0042407">
    <property type="term" value="P:cristae formation"/>
    <property type="evidence" value="ECO:0007669"/>
    <property type="project" value="TreeGrafter"/>
</dbReference>
<gene>
    <name evidence="9" type="ORF">WJX74_002399</name>
</gene>
<evidence type="ECO:0000256" key="5">
    <source>
        <dbReference type="ARBA" id="ARBA00022989"/>
    </source>
</evidence>
<feature type="compositionally biased region" description="Basic and acidic residues" evidence="8">
    <location>
        <begin position="530"/>
        <end position="543"/>
    </location>
</feature>
<feature type="compositionally biased region" description="Polar residues" evidence="8">
    <location>
        <begin position="190"/>
        <end position="202"/>
    </location>
</feature>
<comment type="subcellular location">
    <subcellularLocation>
        <location evidence="1">Mitochondrion inner membrane</location>
    </subcellularLocation>
</comment>
<protein>
    <submittedName>
        <fullName evidence="9">Uncharacterized protein</fullName>
    </submittedName>
</protein>
<evidence type="ECO:0000256" key="8">
    <source>
        <dbReference type="SAM" id="MobiDB-lite"/>
    </source>
</evidence>
<feature type="region of interest" description="Disordered" evidence="8">
    <location>
        <begin position="1"/>
        <end position="79"/>
    </location>
</feature>
<feature type="compositionally biased region" description="Basic and acidic residues" evidence="8">
    <location>
        <begin position="286"/>
        <end position="295"/>
    </location>
</feature>
<evidence type="ECO:0000256" key="2">
    <source>
        <dbReference type="ARBA" id="ARBA00010877"/>
    </source>
</evidence>
<feature type="region of interest" description="Disordered" evidence="8">
    <location>
        <begin position="530"/>
        <end position="560"/>
    </location>
</feature>
<keyword evidence="10" id="KW-1185">Reference proteome</keyword>
<dbReference type="EMBL" id="JALJOS010000017">
    <property type="protein sequence ID" value="KAK9827794.1"/>
    <property type="molecule type" value="Genomic_DNA"/>
</dbReference>
<dbReference type="Pfam" id="PF09731">
    <property type="entry name" value="Mitofilin"/>
    <property type="match status" value="1"/>
</dbReference>
<organism evidence="9 10">
    <name type="scientific">Apatococcus lobatus</name>
    <dbReference type="NCBI Taxonomy" id="904363"/>
    <lineage>
        <taxon>Eukaryota</taxon>
        <taxon>Viridiplantae</taxon>
        <taxon>Chlorophyta</taxon>
        <taxon>core chlorophytes</taxon>
        <taxon>Trebouxiophyceae</taxon>
        <taxon>Chlorellales</taxon>
        <taxon>Chlorellaceae</taxon>
        <taxon>Apatococcus</taxon>
    </lineage>
</organism>
<keyword evidence="6" id="KW-0496">Mitochondrion</keyword>
<reference evidence="9 10" key="1">
    <citation type="journal article" date="2024" name="Nat. Commun.">
        <title>Phylogenomics reveals the evolutionary origins of lichenization in chlorophyte algae.</title>
        <authorList>
            <person name="Puginier C."/>
            <person name="Libourel C."/>
            <person name="Otte J."/>
            <person name="Skaloud P."/>
            <person name="Haon M."/>
            <person name="Grisel S."/>
            <person name="Petersen M."/>
            <person name="Berrin J.G."/>
            <person name="Delaux P.M."/>
            <person name="Dal Grande F."/>
            <person name="Keller J."/>
        </authorList>
    </citation>
    <scope>NUCLEOTIDE SEQUENCE [LARGE SCALE GENOMIC DNA]</scope>
    <source>
        <strain evidence="9 10">SAG 2145</strain>
    </source>
</reference>
<accession>A0AAW1R261</accession>
<feature type="region of interest" description="Disordered" evidence="8">
    <location>
        <begin position="103"/>
        <end position="392"/>
    </location>
</feature>
<evidence type="ECO:0000313" key="9">
    <source>
        <dbReference type="EMBL" id="KAK9827794.1"/>
    </source>
</evidence>
<evidence type="ECO:0000256" key="1">
    <source>
        <dbReference type="ARBA" id="ARBA00004273"/>
    </source>
</evidence>